<name>A0A4Q0NST3_9FLAO</name>
<feature type="compositionally biased region" description="Polar residues" evidence="2">
    <location>
        <begin position="1"/>
        <end position="17"/>
    </location>
</feature>
<feature type="region of interest" description="Disordered" evidence="2">
    <location>
        <begin position="1"/>
        <end position="23"/>
    </location>
</feature>
<gene>
    <name evidence="4" type="ORF">DSM04_104168</name>
</gene>
<dbReference type="InterPro" id="IPR050126">
    <property type="entry name" value="Ap4A_hydrolase"/>
</dbReference>
<sequence>MDKTVVNNLETSQTSKDSNGDNRVHLGSLTGKVLLFGGVYSNLQALEQLKRIAEEQGIPPENCICTGDIVGYCAQPEEAVQLFKIWGAKSILGNVEIQLRDGAEDCGCDFRKGSRCDGFSQLWFPYAQSKLSKSSLDFISTLPDHIDFQYAGKEVTVVHGDYFNVSEFIYKSTEWQIKQKNFDATGADVIIAGHCGLPFHQEKEEKIWLNPGVIGMPANDGSPQVWYAVLDDSMATFHFKHHQMEYNYKLANARMQTDFLPQEYARTLITGIWDNTEILPPYESGLQGFGIQL</sequence>
<dbReference type="Pfam" id="PF12850">
    <property type="entry name" value="Metallophos_2"/>
    <property type="match status" value="1"/>
</dbReference>
<accession>A0A4Q0NST3</accession>
<dbReference type="InterPro" id="IPR024654">
    <property type="entry name" value="Calcineurin-like_PHP_lpxH"/>
</dbReference>
<protein>
    <submittedName>
        <fullName evidence="4">Calcineurin-like phosphoesterase family protein</fullName>
    </submittedName>
</protein>
<evidence type="ECO:0000256" key="2">
    <source>
        <dbReference type="SAM" id="MobiDB-lite"/>
    </source>
</evidence>
<proteinExistence type="inferred from homology"/>
<dbReference type="AlphaFoldDB" id="A0A4Q0NST3"/>
<dbReference type="EMBL" id="QOVI01000004">
    <property type="protein sequence ID" value="RXG14062.1"/>
    <property type="molecule type" value="Genomic_DNA"/>
</dbReference>
<dbReference type="PANTHER" id="PTHR42850:SF2">
    <property type="entry name" value="BLL5683 PROTEIN"/>
    <property type="match status" value="1"/>
</dbReference>
<dbReference type="PANTHER" id="PTHR42850">
    <property type="entry name" value="METALLOPHOSPHOESTERASE"/>
    <property type="match status" value="1"/>
</dbReference>
<dbReference type="OrthoDB" id="9813918at2"/>
<dbReference type="Proteomes" id="UP000289821">
    <property type="component" value="Unassembled WGS sequence"/>
</dbReference>
<evidence type="ECO:0000259" key="3">
    <source>
        <dbReference type="Pfam" id="PF12850"/>
    </source>
</evidence>
<evidence type="ECO:0000313" key="5">
    <source>
        <dbReference type="Proteomes" id="UP000289821"/>
    </source>
</evidence>
<keyword evidence="5" id="KW-1185">Reference proteome</keyword>
<dbReference type="Gene3D" id="3.60.21.10">
    <property type="match status" value="1"/>
</dbReference>
<dbReference type="GO" id="GO:0005737">
    <property type="term" value="C:cytoplasm"/>
    <property type="evidence" value="ECO:0007669"/>
    <property type="project" value="TreeGrafter"/>
</dbReference>
<feature type="domain" description="Calcineurin-like phosphoesterase" evidence="3">
    <location>
        <begin position="48"/>
        <end position="230"/>
    </location>
</feature>
<evidence type="ECO:0000256" key="1">
    <source>
        <dbReference type="ARBA" id="ARBA00008950"/>
    </source>
</evidence>
<dbReference type="PIRSF" id="PIRSF000883">
    <property type="entry name" value="Pesterase_MJ0912"/>
    <property type="match status" value="1"/>
</dbReference>
<organism evidence="4 5">
    <name type="scientific">Leeuwenhoekiella aestuarii</name>
    <dbReference type="NCBI Taxonomy" id="2249426"/>
    <lineage>
        <taxon>Bacteria</taxon>
        <taxon>Pseudomonadati</taxon>
        <taxon>Bacteroidota</taxon>
        <taxon>Flavobacteriia</taxon>
        <taxon>Flavobacteriales</taxon>
        <taxon>Flavobacteriaceae</taxon>
        <taxon>Leeuwenhoekiella</taxon>
    </lineage>
</organism>
<dbReference type="SUPFAM" id="SSF56300">
    <property type="entry name" value="Metallo-dependent phosphatases"/>
    <property type="match status" value="1"/>
</dbReference>
<evidence type="ECO:0000313" key="4">
    <source>
        <dbReference type="EMBL" id="RXG14062.1"/>
    </source>
</evidence>
<comment type="similarity">
    <text evidence="1">Belongs to the metallophosphoesterase superfamily. YfcE family.</text>
</comment>
<dbReference type="CDD" id="cd00838">
    <property type="entry name" value="MPP_superfamily"/>
    <property type="match status" value="1"/>
</dbReference>
<dbReference type="GO" id="GO:0016791">
    <property type="term" value="F:phosphatase activity"/>
    <property type="evidence" value="ECO:0007669"/>
    <property type="project" value="TreeGrafter"/>
</dbReference>
<dbReference type="InterPro" id="IPR029052">
    <property type="entry name" value="Metallo-depent_PP-like"/>
</dbReference>
<reference evidence="4 5" key="1">
    <citation type="submission" date="2018-07" db="EMBL/GenBank/DDBJ databases">
        <title>Leeuwenhoekiella genomics.</title>
        <authorList>
            <person name="Tahon G."/>
            <person name="Willems A."/>
        </authorList>
    </citation>
    <scope>NUCLEOTIDE SEQUENCE [LARGE SCALE GENOMIC DNA]</scope>
    <source>
        <strain evidence="4 5">R-50232</strain>
    </source>
</reference>
<dbReference type="RefSeq" id="WP_128761485.1">
    <property type="nucleotide sequence ID" value="NZ_QOVI01000004.1"/>
</dbReference>
<dbReference type="InterPro" id="IPR011152">
    <property type="entry name" value="Pesterase_MJ0912"/>
</dbReference>
<comment type="caution">
    <text evidence="4">The sequence shown here is derived from an EMBL/GenBank/DDBJ whole genome shotgun (WGS) entry which is preliminary data.</text>
</comment>